<keyword evidence="4" id="KW-0808">Transferase</keyword>
<evidence type="ECO:0000313" key="11">
    <source>
        <dbReference type="EMBL" id="QSY50327.1"/>
    </source>
</evidence>
<evidence type="ECO:0000256" key="5">
    <source>
        <dbReference type="ARBA" id="ARBA00023194"/>
    </source>
</evidence>
<evidence type="ECO:0000256" key="8">
    <source>
        <dbReference type="SAM" id="Coils"/>
    </source>
</evidence>
<dbReference type="PROSITE" id="PS52004">
    <property type="entry name" value="KS3_2"/>
    <property type="match status" value="1"/>
</dbReference>
<feature type="compositionally biased region" description="Basic residues" evidence="9">
    <location>
        <begin position="789"/>
        <end position="814"/>
    </location>
</feature>
<dbReference type="InterPro" id="IPR050091">
    <property type="entry name" value="PKS_NRPS_Biosynth_Enz"/>
</dbReference>
<name>A0ABX7RPY7_9ACTN</name>
<dbReference type="InterPro" id="IPR032821">
    <property type="entry name" value="PKS_assoc"/>
</dbReference>
<dbReference type="GO" id="GO:0016746">
    <property type="term" value="F:acyltransferase activity"/>
    <property type="evidence" value="ECO:0007669"/>
    <property type="project" value="UniProtKB-KW"/>
</dbReference>
<dbReference type="Pfam" id="PF00109">
    <property type="entry name" value="ketoacyl-synt"/>
    <property type="match status" value="1"/>
</dbReference>
<dbReference type="Pfam" id="PF02801">
    <property type="entry name" value="Ketoacyl-synt_C"/>
    <property type="match status" value="1"/>
</dbReference>
<dbReference type="InterPro" id="IPR016039">
    <property type="entry name" value="Thiolase-like"/>
</dbReference>
<evidence type="ECO:0000313" key="12">
    <source>
        <dbReference type="Proteomes" id="UP000671836"/>
    </source>
</evidence>
<gene>
    <name evidence="11" type="ORF">J3S04_04685</name>
</gene>
<keyword evidence="5" id="KW-0045">Antibiotic biosynthesis</keyword>
<dbReference type="SMART" id="SM00825">
    <property type="entry name" value="PKS_KS"/>
    <property type="match status" value="1"/>
</dbReference>
<keyword evidence="3" id="KW-0597">Phosphoprotein</keyword>
<feature type="domain" description="Ketosynthase family 3 (KS3)" evidence="10">
    <location>
        <begin position="34"/>
        <end position="452"/>
    </location>
</feature>
<protein>
    <submittedName>
        <fullName evidence="11">Acyltransferase domain-containing protein</fullName>
    </submittedName>
</protein>
<reference evidence="11 12" key="1">
    <citation type="submission" date="2021-03" db="EMBL/GenBank/DDBJ databases">
        <title>Streptomyces strains.</title>
        <authorList>
            <person name="Lund M.B."/>
            <person name="Toerring T."/>
        </authorList>
    </citation>
    <scope>NUCLEOTIDE SEQUENCE [LARGE SCALE GENOMIC DNA]</scope>
    <source>
        <strain evidence="11 12">KCC S-1010</strain>
    </source>
</reference>
<dbReference type="Gene3D" id="3.30.70.3290">
    <property type="match status" value="1"/>
</dbReference>
<keyword evidence="6" id="KW-0511">Multifunctional enzyme</keyword>
<evidence type="ECO:0000259" key="10">
    <source>
        <dbReference type="PROSITE" id="PS52004"/>
    </source>
</evidence>
<proteinExistence type="predicted"/>
<accession>A0ABX7RPY7</accession>
<keyword evidence="7 11" id="KW-0012">Acyltransferase</keyword>
<evidence type="ECO:0000256" key="2">
    <source>
        <dbReference type="ARBA" id="ARBA00022450"/>
    </source>
</evidence>
<keyword evidence="8" id="KW-0175">Coiled coil</keyword>
<sequence length="814" mass="85225">MANREEKVVAALRAALKETERLREQNRDLLEASREPIAIVGMSCRLPGGVRSPEDLWELVASGGDGVGDFPTDRGWDLSDPDVPYVRQGGFVDDATTFDAGLFGISPREAMAMDPQQRLVMEASWEAFERAGLPPEQLQDRRVGVFVGASNSGYGAGAVELPEEIAGHALTGTANSVISGRVAYAFGLEGPAVTVDTACSSSLVALHLAVQALRNGDCSLALVGGVAVMPTPATFAEFSKQDGLSASGRCKSYAAGADGTGWGEGVGVLLVERLSDARRNGHQVLAVVRGSAVNQDGASNGLTAPNGPSQRRVIRQALANAKLTPADVDVVEGHGTGTKLGDPIEAQALLTTYGKGRPAETPLWLGSLKSNIGHTQAASGVAGVIKMVMAMRHGVLPKTLHVDAPTPHVDWSRGAVELLSEARDWPEPGRPRRAGVSSFGVSGTNAHIIVEQAPSERVPSADNADSAEPAEATTVRRPGVLPWILSGRTREALAAQATRLLTHLTGTTGITGFDPADIATSLVTTRTTLDHRAVVIGADTAEFVRGLTELAEGRDADEVVRRSASGPGQDGAVFVFPGQGSQWVGMAVGLLESSPVFARWIEECERALSGFVDWSLTDVLRAEAGVGWFERVDVVQPVLWAVMVALAETWRAAGVAPAAVVGHSQGEIAAAVVAGGLSVQDGARVVALRSRAIAEVLAGQGGMVSLALSCSDAEELIASWGGEISVAAVNGPTATVVSGSAGALEHLLASCEQGGIRARRIPVDYASHSHHVEQIEQRLLTDLAPSPPAHRHPLLLGGHRRTDRHQRPRRPLLV</sequence>
<dbReference type="Proteomes" id="UP000671836">
    <property type="component" value="Chromosome"/>
</dbReference>
<dbReference type="CDD" id="cd00833">
    <property type="entry name" value="PKS"/>
    <property type="match status" value="1"/>
</dbReference>
<dbReference type="Pfam" id="PF16197">
    <property type="entry name" value="KAsynt_C_assoc"/>
    <property type="match status" value="1"/>
</dbReference>
<dbReference type="InterPro" id="IPR014031">
    <property type="entry name" value="Ketoacyl_synth_C"/>
</dbReference>
<dbReference type="Gene3D" id="3.30.70.250">
    <property type="entry name" value="Malonyl-CoA ACP transacylase, ACP-binding"/>
    <property type="match status" value="1"/>
</dbReference>
<dbReference type="SMART" id="SM00827">
    <property type="entry name" value="PKS_AT"/>
    <property type="match status" value="1"/>
</dbReference>
<dbReference type="InterPro" id="IPR001227">
    <property type="entry name" value="Ac_transferase_dom_sf"/>
</dbReference>
<dbReference type="EMBL" id="CP071595">
    <property type="protein sequence ID" value="QSY50327.1"/>
    <property type="molecule type" value="Genomic_DNA"/>
</dbReference>
<dbReference type="InterPro" id="IPR018201">
    <property type="entry name" value="Ketoacyl_synth_AS"/>
</dbReference>
<dbReference type="PROSITE" id="PS00606">
    <property type="entry name" value="KS3_1"/>
    <property type="match status" value="1"/>
</dbReference>
<dbReference type="InterPro" id="IPR014043">
    <property type="entry name" value="Acyl_transferase_dom"/>
</dbReference>
<dbReference type="Gene3D" id="3.40.47.10">
    <property type="match status" value="1"/>
</dbReference>
<keyword evidence="12" id="KW-1185">Reference proteome</keyword>
<evidence type="ECO:0000256" key="3">
    <source>
        <dbReference type="ARBA" id="ARBA00022553"/>
    </source>
</evidence>
<dbReference type="InterPro" id="IPR014030">
    <property type="entry name" value="Ketoacyl_synth_N"/>
</dbReference>
<evidence type="ECO:0000256" key="1">
    <source>
        <dbReference type="ARBA" id="ARBA00001957"/>
    </source>
</evidence>
<dbReference type="Gene3D" id="1.10.287.1960">
    <property type="match status" value="1"/>
</dbReference>
<evidence type="ECO:0000256" key="6">
    <source>
        <dbReference type="ARBA" id="ARBA00023268"/>
    </source>
</evidence>
<dbReference type="InterPro" id="IPR020841">
    <property type="entry name" value="PKS_Beta-ketoAc_synthase_dom"/>
</dbReference>
<feature type="region of interest" description="Disordered" evidence="9">
    <location>
        <begin position="783"/>
        <end position="814"/>
    </location>
</feature>
<dbReference type="InterPro" id="IPR016035">
    <property type="entry name" value="Acyl_Trfase/lysoPLipase"/>
</dbReference>
<evidence type="ECO:0000256" key="7">
    <source>
        <dbReference type="ARBA" id="ARBA00023315"/>
    </source>
</evidence>
<dbReference type="SUPFAM" id="SSF52151">
    <property type="entry name" value="FabD/lysophospholipase-like"/>
    <property type="match status" value="1"/>
</dbReference>
<organism evidence="11 12">
    <name type="scientific">Streptomyces griseocarneus</name>
    <dbReference type="NCBI Taxonomy" id="51201"/>
    <lineage>
        <taxon>Bacteria</taxon>
        <taxon>Bacillati</taxon>
        <taxon>Actinomycetota</taxon>
        <taxon>Actinomycetes</taxon>
        <taxon>Kitasatosporales</taxon>
        <taxon>Streptomycetaceae</taxon>
        <taxon>Streptomyces</taxon>
    </lineage>
</organism>
<comment type="cofactor">
    <cofactor evidence="1">
        <name>pantetheine 4'-phosphate</name>
        <dbReference type="ChEBI" id="CHEBI:47942"/>
    </cofactor>
</comment>
<feature type="coiled-coil region" evidence="8">
    <location>
        <begin position="2"/>
        <end position="35"/>
    </location>
</feature>
<dbReference type="Gene3D" id="3.40.366.10">
    <property type="entry name" value="Malonyl-Coenzyme A Acyl Carrier Protein, domain 2"/>
    <property type="match status" value="1"/>
</dbReference>
<dbReference type="PANTHER" id="PTHR43775">
    <property type="entry name" value="FATTY ACID SYNTHASE"/>
    <property type="match status" value="1"/>
</dbReference>
<dbReference type="Pfam" id="PF08990">
    <property type="entry name" value="Docking"/>
    <property type="match status" value="1"/>
</dbReference>
<evidence type="ECO:0000256" key="4">
    <source>
        <dbReference type="ARBA" id="ARBA00022679"/>
    </source>
</evidence>
<dbReference type="InterPro" id="IPR015083">
    <property type="entry name" value="NorB/c/GfsB-D-like_docking"/>
</dbReference>
<dbReference type="SUPFAM" id="SSF53901">
    <property type="entry name" value="Thiolase-like"/>
    <property type="match status" value="1"/>
</dbReference>
<dbReference type="PANTHER" id="PTHR43775:SF51">
    <property type="entry name" value="INACTIVE PHENOLPHTHIOCEROL SYNTHESIS POLYKETIDE SYNTHASE TYPE I PKS1-RELATED"/>
    <property type="match status" value="1"/>
</dbReference>
<dbReference type="Pfam" id="PF00698">
    <property type="entry name" value="Acyl_transf_1"/>
    <property type="match status" value="1"/>
</dbReference>
<dbReference type="SUPFAM" id="SSF55048">
    <property type="entry name" value="Probable ACP-binding domain of malonyl-CoA ACP transacylase"/>
    <property type="match status" value="1"/>
</dbReference>
<keyword evidence="2" id="KW-0596">Phosphopantetheine</keyword>
<dbReference type="InterPro" id="IPR016036">
    <property type="entry name" value="Malonyl_transacylase_ACP-bd"/>
</dbReference>
<evidence type="ECO:0000256" key="9">
    <source>
        <dbReference type="SAM" id="MobiDB-lite"/>
    </source>
</evidence>